<feature type="compositionally biased region" description="Basic and acidic residues" evidence="3">
    <location>
        <begin position="145"/>
        <end position="157"/>
    </location>
</feature>
<dbReference type="CDD" id="cd22928">
    <property type="entry name" value="HFD_POLE3_DPB4"/>
    <property type="match status" value="1"/>
</dbReference>
<dbReference type="GO" id="GO:0031490">
    <property type="term" value="F:chromatin DNA binding"/>
    <property type="evidence" value="ECO:0007669"/>
    <property type="project" value="TreeGrafter"/>
</dbReference>
<dbReference type="RefSeq" id="XP_039118198.1">
    <property type="nucleotide sequence ID" value="XM_039262264.1"/>
</dbReference>
<keyword evidence="5" id="KW-1185">Reference proteome</keyword>
<gene>
    <name evidence="6" type="primary">LOC120254121</name>
</gene>
<dbReference type="PANTHER" id="PTHR46172">
    <property type="entry name" value="DNA POLYMERASE EPSILON SUBUNIT 3"/>
    <property type="match status" value="1"/>
</dbReference>
<dbReference type="PANTHER" id="PTHR46172:SF1">
    <property type="entry name" value="DNA POLYMERASE EPSILON SUBUNIT 3"/>
    <property type="match status" value="1"/>
</dbReference>
<dbReference type="GO" id="GO:0031507">
    <property type="term" value="P:heterochromatin formation"/>
    <property type="evidence" value="ECO:0007669"/>
    <property type="project" value="TreeGrafter"/>
</dbReference>
<dbReference type="Gene3D" id="1.10.20.10">
    <property type="entry name" value="Histone, subunit A"/>
    <property type="match status" value="1"/>
</dbReference>
<dbReference type="GeneID" id="120254121"/>
<dbReference type="GO" id="GO:0008622">
    <property type="term" value="C:epsilon DNA polymerase complex"/>
    <property type="evidence" value="ECO:0007669"/>
    <property type="project" value="TreeGrafter"/>
</dbReference>
<organism evidence="5 6">
    <name type="scientific">Dioscorea cayennensis subsp. rotundata</name>
    <name type="common">White Guinea yam</name>
    <name type="synonym">Dioscorea rotundata</name>
    <dbReference type="NCBI Taxonomy" id="55577"/>
    <lineage>
        <taxon>Eukaryota</taxon>
        <taxon>Viridiplantae</taxon>
        <taxon>Streptophyta</taxon>
        <taxon>Embryophyta</taxon>
        <taxon>Tracheophyta</taxon>
        <taxon>Spermatophyta</taxon>
        <taxon>Magnoliopsida</taxon>
        <taxon>Liliopsida</taxon>
        <taxon>Dioscoreales</taxon>
        <taxon>Dioscoreaceae</taxon>
        <taxon>Dioscorea</taxon>
    </lineage>
</organism>
<feature type="domain" description="Transcription factor CBF/NF-Y/archaeal histone" evidence="4">
    <location>
        <begin position="14"/>
        <end position="85"/>
    </location>
</feature>
<reference evidence="6" key="1">
    <citation type="submission" date="2025-08" db="UniProtKB">
        <authorList>
            <consortium name="RefSeq"/>
        </authorList>
    </citation>
    <scope>IDENTIFICATION</scope>
</reference>
<dbReference type="GO" id="GO:0046982">
    <property type="term" value="F:protein heterodimerization activity"/>
    <property type="evidence" value="ECO:0007669"/>
    <property type="project" value="InterPro"/>
</dbReference>
<dbReference type="InterPro" id="IPR051377">
    <property type="entry name" value="DNA_Pol-Epsilon_Subunit"/>
</dbReference>
<dbReference type="GO" id="GO:0006272">
    <property type="term" value="P:leading strand elongation"/>
    <property type="evidence" value="ECO:0007669"/>
    <property type="project" value="TreeGrafter"/>
</dbReference>
<keyword evidence="2" id="KW-0539">Nucleus</keyword>
<dbReference type="Proteomes" id="UP001515500">
    <property type="component" value="Unplaced"/>
</dbReference>
<name>A0AB40ATR1_DIOCR</name>
<dbReference type="SUPFAM" id="SSF47113">
    <property type="entry name" value="Histone-fold"/>
    <property type="match status" value="1"/>
</dbReference>
<feature type="region of interest" description="Disordered" evidence="3">
    <location>
        <begin position="125"/>
        <end position="157"/>
    </location>
</feature>
<evidence type="ECO:0000313" key="6">
    <source>
        <dbReference type="RefSeq" id="XP_039118198.1"/>
    </source>
</evidence>
<sequence>MSKEVTAPSAAVEELPRVVVRRLIKEKLVQLRRGGDEDVNVQKEALLAFAESARIFIHYLSATASDVCKESKRQTMNAEDVLKALEEIDFPDFIEPLRHSLQGRDLAEYLVNKVYESANYANATPRLPEEECNEKGRRKGQGSTKETENGRRINIRE</sequence>
<protein>
    <submittedName>
        <fullName evidence="6">DNA polymerase epsilon subunit 3 isoform X2</fullName>
    </submittedName>
</protein>
<dbReference type="InterPro" id="IPR009072">
    <property type="entry name" value="Histone-fold"/>
</dbReference>
<evidence type="ECO:0000256" key="1">
    <source>
        <dbReference type="ARBA" id="ARBA00004123"/>
    </source>
</evidence>
<evidence type="ECO:0000313" key="5">
    <source>
        <dbReference type="Proteomes" id="UP001515500"/>
    </source>
</evidence>
<dbReference type="AlphaFoldDB" id="A0AB40ATR1"/>
<evidence type="ECO:0000256" key="3">
    <source>
        <dbReference type="SAM" id="MobiDB-lite"/>
    </source>
</evidence>
<accession>A0AB40ATR1</accession>
<proteinExistence type="predicted"/>
<dbReference type="GO" id="GO:0008623">
    <property type="term" value="C:CHRAC"/>
    <property type="evidence" value="ECO:0007669"/>
    <property type="project" value="TreeGrafter"/>
</dbReference>
<dbReference type="Pfam" id="PF00808">
    <property type="entry name" value="CBFD_NFYB_HMF"/>
    <property type="match status" value="1"/>
</dbReference>
<evidence type="ECO:0000256" key="2">
    <source>
        <dbReference type="ARBA" id="ARBA00023242"/>
    </source>
</evidence>
<comment type="subcellular location">
    <subcellularLocation>
        <location evidence="1">Nucleus</location>
    </subcellularLocation>
</comment>
<dbReference type="InterPro" id="IPR003958">
    <property type="entry name" value="CBFA_NFYB_domain"/>
</dbReference>
<evidence type="ECO:0000259" key="4">
    <source>
        <dbReference type="Pfam" id="PF00808"/>
    </source>
</evidence>
<dbReference type="GO" id="GO:0006974">
    <property type="term" value="P:DNA damage response"/>
    <property type="evidence" value="ECO:0007669"/>
    <property type="project" value="TreeGrafter"/>
</dbReference>